<keyword evidence="12" id="KW-0472">Membrane</keyword>
<evidence type="ECO:0000256" key="9">
    <source>
        <dbReference type="ARBA" id="ARBA00023002"/>
    </source>
</evidence>
<dbReference type="InterPro" id="IPR002401">
    <property type="entry name" value="Cyt_P450_E_grp-I"/>
</dbReference>
<dbReference type="OrthoDB" id="2789670at2759"/>
<comment type="cofactor">
    <cofactor evidence="1 14">
        <name>heme</name>
        <dbReference type="ChEBI" id="CHEBI:30413"/>
    </cofactor>
</comment>
<evidence type="ECO:0000313" key="15">
    <source>
        <dbReference type="EMBL" id="KAG5168162.1"/>
    </source>
</evidence>
<evidence type="ECO:0000256" key="4">
    <source>
        <dbReference type="ARBA" id="ARBA00010617"/>
    </source>
</evidence>
<dbReference type="GO" id="GO:0005506">
    <property type="term" value="F:iron ion binding"/>
    <property type="evidence" value="ECO:0007669"/>
    <property type="project" value="InterPro"/>
</dbReference>
<dbReference type="SUPFAM" id="SSF48264">
    <property type="entry name" value="Cytochrome P450"/>
    <property type="match status" value="1"/>
</dbReference>
<reference evidence="15" key="1">
    <citation type="submission" date="2021-02" db="EMBL/GenBank/DDBJ databases">
        <title>Psilocybe cubensis genome.</title>
        <authorList>
            <person name="Mckernan K.J."/>
            <person name="Crawford S."/>
            <person name="Trippe A."/>
            <person name="Kane L.T."/>
            <person name="Mclaughlin S."/>
        </authorList>
    </citation>
    <scope>NUCLEOTIDE SEQUENCE [LARGE SCALE GENOMIC DNA]</scope>
    <source>
        <strain evidence="15">MGC-MH-2018</strain>
    </source>
</reference>
<evidence type="ECO:0000256" key="14">
    <source>
        <dbReference type="PIRSR" id="PIRSR602401-1"/>
    </source>
</evidence>
<dbReference type="GO" id="GO:0016705">
    <property type="term" value="F:oxidoreductase activity, acting on paired donors, with incorporation or reduction of molecular oxygen"/>
    <property type="evidence" value="ECO:0007669"/>
    <property type="project" value="InterPro"/>
</dbReference>
<comment type="similarity">
    <text evidence="4">Belongs to the cytochrome P450 family.</text>
</comment>
<dbReference type="Pfam" id="PF00067">
    <property type="entry name" value="p450"/>
    <property type="match status" value="1"/>
</dbReference>
<feature type="binding site" description="axial binding residue" evidence="14">
    <location>
        <position position="449"/>
    </location>
    <ligand>
        <name>heme</name>
        <dbReference type="ChEBI" id="CHEBI:30413"/>
    </ligand>
    <ligandPart>
        <name>Fe</name>
        <dbReference type="ChEBI" id="CHEBI:18248"/>
    </ligandPart>
</feature>
<keyword evidence="13" id="KW-0325">Glycoprotein</keyword>
<proteinExistence type="inferred from homology"/>
<evidence type="ECO:0000256" key="12">
    <source>
        <dbReference type="ARBA" id="ARBA00023136"/>
    </source>
</evidence>
<dbReference type="Gene3D" id="1.10.630.10">
    <property type="entry name" value="Cytochrome P450"/>
    <property type="match status" value="1"/>
</dbReference>
<accession>A0A8H7XWJ8</accession>
<evidence type="ECO:0000256" key="11">
    <source>
        <dbReference type="ARBA" id="ARBA00023033"/>
    </source>
</evidence>
<dbReference type="GO" id="GO:0004497">
    <property type="term" value="F:monooxygenase activity"/>
    <property type="evidence" value="ECO:0007669"/>
    <property type="project" value="UniProtKB-KW"/>
</dbReference>
<dbReference type="InterPro" id="IPR050364">
    <property type="entry name" value="Cytochrome_P450_fung"/>
</dbReference>
<keyword evidence="11" id="KW-0503">Monooxygenase</keyword>
<dbReference type="InterPro" id="IPR001128">
    <property type="entry name" value="Cyt_P450"/>
</dbReference>
<keyword evidence="6" id="KW-0812">Transmembrane</keyword>
<sequence length="522" mass="58793">MFSVNDISPLTFAATAGILVVSYAYSSLAKGSRGNHPPGPIGLPFFGPRLSSTPWKDFAEWGKNYGDILYIKSYGKGIMVLNSHPAAVDLLDRRGSNYSDRQTFIMNEYLTRGLSFGMVNVGDMWRKMRRASHECLSKTGVTRYYHVQEREALIFTQNLLCDSSKWNQEVARTAASGMLTAVYDLPPRESINDPLVSKFNDFHEILISAVTPGLIEYSPWLQYLPSFLTPWKTKAQHRFLELSSFFGELMQDHGEQESSAFAPFLIREKDKLGLSDTESAWLAATVVAGFGSNNEALLWLFLALIAHPEKQQKCQEELDAIVGHSRMPTFEDRDNLPYIRATARELLRWKAISPLGTEHVSKEDDWYQGYFIPKGTMCLANLWLMNRNREVYGDDVEEFNPDRFIDSEGKLKPSISDTKDGTLCFNPGPSVNSAQHYNISLFCHFRSMCPARHLSNDIIFIFIARLLWAVKLSAVVDKTTGCPIIPDLTATIVDGVKTQVTLIPRVISDELLTSHMQTPASF</sequence>
<dbReference type="EMBL" id="JAFIQS010000006">
    <property type="protein sequence ID" value="KAG5168162.1"/>
    <property type="molecule type" value="Genomic_DNA"/>
</dbReference>
<protein>
    <recommendedName>
        <fullName evidence="16">Cytochrome P450</fullName>
    </recommendedName>
</protein>
<keyword evidence="8" id="KW-1133">Transmembrane helix</keyword>
<evidence type="ECO:0008006" key="16">
    <source>
        <dbReference type="Google" id="ProtNLM"/>
    </source>
</evidence>
<evidence type="ECO:0000256" key="13">
    <source>
        <dbReference type="ARBA" id="ARBA00023180"/>
    </source>
</evidence>
<evidence type="ECO:0000256" key="8">
    <source>
        <dbReference type="ARBA" id="ARBA00022989"/>
    </source>
</evidence>
<keyword evidence="5 14" id="KW-0349">Heme</keyword>
<dbReference type="InterPro" id="IPR036396">
    <property type="entry name" value="Cyt_P450_sf"/>
</dbReference>
<evidence type="ECO:0000256" key="3">
    <source>
        <dbReference type="ARBA" id="ARBA00005179"/>
    </source>
</evidence>
<dbReference type="GO" id="GO:0020037">
    <property type="term" value="F:heme binding"/>
    <property type="evidence" value="ECO:0007669"/>
    <property type="project" value="InterPro"/>
</dbReference>
<keyword evidence="10 14" id="KW-0408">Iron</keyword>
<evidence type="ECO:0000256" key="1">
    <source>
        <dbReference type="ARBA" id="ARBA00001971"/>
    </source>
</evidence>
<dbReference type="GO" id="GO:0016020">
    <property type="term" value="C:membrane"/>
    <property type="evidence" value="ECO:0007669"/>
    <property type="project" value="UniProtKB-SubCell"/>
</dbReference>
<evidence type="ECO:0000256" key="6">
    <source>
        <dbReference type="ARBA" id="ARBA00022692"/>
    </source>
</evidence>
<dbReference type="AlphaFoldDB" id="A0A8H7XWJ8"/>
<gene>
    <name evidence="15" type="ORF">JR316_006755</name>
</gene>
<comment type="caution">
    <text evidence="15">The sequence shown here is derived from an EMBL/GenBank/DDBJ whole genome shotgun (WGS) entry which is preliminary data.</text>
</comment>
<organism evidence="15">
    <name type="scientific">Psilocybe cubensis</name>
    <name type="common">Psychedelic mushroom</name>
    <name type="synonym">Stropharia cubensis</name>
    <dbReference type="NCBI Taxonomy" id="181762"/>
    <lineage>
        <taxon>Eukaryota</taxon>
        <taxon>Fungi</taxon>
        <taxon>Dikarya</taxon>
        <taxon>Basidiomycota</taxon>
        <taxon>Agaricomycotina</taxon>
        <taxon>Agaricomycetes</taxon>
        <taxon>Agaricomycetidae</taxon>
        <taxon>Agaricales</taxon>
        <taxon>Agaricineae</taxon>
        <taxon>Strophariaceae</taxon>
        <taxon>Psilocybe</taxon>
    </lineage>
</organism>
<evidence type="ECO:0000256" key="5">
    <source>
        <dbReference type="ARBA" id="ARBA00022617"/>
    </source>
</evidence>
<comment type="pathway">
    <text evidence="3">Secondary metabolite biosynthesis.</text>
</comment>
<comment type="subcellular location">
    <subcellularLocation>
        <location evidence="2">Membrane</location>
        <topology evidence="2">Single-pass membrane protein</topology>
    </subcellularLocation>
</comment>
<evidence type="ECO:0000256" key="10">
    <source>
        <dbReference type="ARBA" id="ARBA00023004"/>
    </source>
</evidence>
<name>A0A8H7XWJ8_PSICU</name>
<dbReference type="PRINTS" id="PR00463">
    <property type="entry name" value="EP450I"/>
</dbReference>
<dbReference type="PANTHER" id="PTHR46300">
    <property type="entry name" value="P450, PUTATIVE (EUROFUNG)-RELATED-RELATED"/>
    <property type="match status" value="1"/>
</dbReference>
<keyword evidence="9" id="KW-0560">Oxidoreductase</keyword>
<evidence type="ECO:0000256" key="7">
    <source>
        <dbReference type="ARBA" id="ARBA00022723"/>
    </source>
</evidence>
<dbReference type="PANTHER" id="PTHR46300:SF2">
    <property type="entry name" value="CYTOCHROME P450 MONOOXYGENASE ALNH-RELATED"/>
    <property type="match status" value="1"/>
</dbReference>
<evidence type="ECO:0000256" key="2">
    <source>
        <dbReference type="ARBA" id="ARBA00004167"/>
    </source>
</evidence>
<keyword evidence="7 14" id="KW-0479">Metal-binding</keyword>